<dbReference type="PROSITE" id="PS50089">
    <property type="entry name" value="ZF_RING_2"/>
    <property type="match status" value="1"/>
</dbReference>
<keyword evidence="1 3" id="KW-0479">Metal-binding</keyword>
<evidence type="ECO:0000256" key="3">
    <source>
        <dbReference type="PROSITE-ProRule" id="PRU00175"/>
    </source>
</evidence>
<name>A0AAV0WHV2_9HEMI</name>
<dbReference type="AlphaFoldDB" id="A0AAV0WHV2"/>
<dbReference type="GO" id="GO:0008270">
    <property type="term" value="F:zinc ion binding"/>
    <property type="evidence" value="ECO:0007669"/>
    <property type="project" value="UniProtKB-KW"/>
</dbReference>
<proteinExistence type="predicted"/>
<dbReference type="SUPFAM" id="SSF57850">
    <property type="entry name" value="RING/U-box"/>
    <property type="match status" value="1"/>
</dbReference>
<dbReference type="Proteomes" id="UP001160148">
    <property type="component" value="Unassembled WGS sequence"/>
</dbReference>
<evidence type="ECO:0000256" key="1">
    <source>
        <dbReference type="ARBA" id="ARBA00022771"/>
    </source>
</evidence>
<accession>A0AAV0WHV2</accession>
<gene>
    <name evidence="5" type="ORF">MEUPH1_LOCUS11284</name>
</gene>
<reference evidence="5 6" key="1">
    <citation type="submission" date="2023-01" db="EMBL/GenBank/DDBJ databases">
        <authorList>
            <person name="Whitehead M."/>
        </authorList>
    </citation>
    <scope>NUCLEOTIDE SEQUENCE [LARGE SCALE GENOMIC DNA]</scope>
</reference>
<dbReference type="SMART" id="SM00184">
    <property type="entry name" value="RING"/>
    <property type="match status" value="1"/>
</dbReference>
<comment type="caution">
    <text evidence="5">The sequence shown here is derived from an EMBL/GenBank/DDBJ whole genome shotgun (WGS) entry which is preliminary data.</text>
</comment>
<dbReference type="Gene3D" id="3.30.40.10">
    <property type="entry name" value="Zinc/RING finger domain, C3HC4 (zinc finger)"/>
    <property type="match status" value="1"/>
</dbReference>
<evidence type="ECO:0000259" key="4">
    <source>
        <dbReference type="PROSITE" id="PS50089"/>
    </source>
</evidence>
<dbReference type="Pfam" id="PF13920">
    <property type="entry name" value="zf-C3HC4_3"/>
    <property type="match status" value="1"/>
</dbReference>
<evidence type="ECO:0000256" key="2">
    <source>
        <dbReference type="ARBA" id="ARBA00022833"/>
    </source>
</evidence>
<sequence length="135" mass="15619">MLIQDLFSQKIQHLMIFLYYTMVVNSVQHNVPDAVNPHEAINQNLNVIRDILLELEHDNIPDNQLFRDPDAVQNLQQGNINLCMTCIGESDEKYIVLPCGHAWVCVVCVTQLQQENTTCPMCRARNVTFQRMFFP</sequence>
<keyword evidence="2" id="KW-0862">Zinc</keyword>
<keyword evidence="6" id="KW-1185">Reference proteome</keyword>
<evidence type="ECO:0000313" key="5">
    <source>
        <dbReference type="EMBL" id="CAI6355428.1"/>
    </source>
</evidence>
<dbReference type="EMBL" id="CARXXK010000002">
    <property type="protein sequence ID" value="CAI6355428.1"/>
    <property type="molecule type" value="Genomic_DNA"/>
</dbReference>
<dbReference type="InterPro" id="IPR013083">
    <property type="entry name" value="Znf_RING/FYVE/PHD"/>
</dbReference>
<feature type="domain" description="RING-type" evidence="4">
    <location>
        <begin position="83"/>
        <end position="123"/>
    </location>
</feature>
<organism evidence="5 6">
    <name type="scientific">Macrosiphum euphorbiae</name>
    <name type="common">potato aphid</name>
    <dbReference type="NCBI Taxonomy" id="13131"/>
    <lineage>
        <taxon>Eukaryota</taxon>
        <taxon>Metazoa</taxon>
        <taxon>Ecdysozoa</taxon>
        <taxon>Arthropoda</taxon>
        <taxon>Hexapoda</taxon>
        <taxon>Insecta</taxon>
        <taxon>Pterygota</taxon>
        <taxon>Neoptera</taxon>
        <taxon>Paraneoptera</taxon>
        <taxon>Hemiptera</taxon>
        <taxon>Sternorrhyncha</taxon>
        <taxon>Aphidomorpha</taxon>
        <taxon>Aphidoidea</taxon>
        <taxon>Aphididae</taxon>
        <taxon>Macrosiphini</taxon>
        <taxon>Macrosiphum</taxon>
    </lineage>
</organism>
<protein>
    <recommendedName>
        <fullName evidence="4">RING-type domain-containing protein</fullName>
    </recommendedName>
</protein>
<keyword evidence="1 3" id="KW-0863">Zinc-finger</keyword>
<evidence type="ECO:0000313" key="6">
    <source>
        <dbReference type="Proteomes" id="UP001160148"/>
    </source>
</evidence>
<dbReference type="InterPro" id="IPR001841">
    <property type="entry name" value="Znf_RING"/>
</dbReference>